<dbReference type="InParanoid" id="Q22GI6"/>
<reference evidence="2" key="1">
    <citation type="journal article" date="2006" name="PLoS Biol.">
        <title>Macronuclear genome sequence of the ciliate Tetrahymena thermophila, a model eukaryote.</title>
        <authorList>
            <person name="Eisen J.A."/>
            <person name="Coyne R.S."/>
            <person name="Wu M."/>
            <person name="Wu D."/>
            <person name="Thiagarajan M."/>
            <person name="Wortman J.R."/>
            <person name="Badger J.H."/>
            <person name="Ren Q."/>
            <person name="Amedeo P."/>
            <person name="Jones K.M."/>
            <person name="Tallon L.J."/>
            <person name="Delcher A.L."/>
            <person name="Salzberg S.L."/>
            <person name="Silva J.C."/>
            <person name="Haas B.J."/>
            <person name="Majoros W.H."/>
            <person name="Farzad M."/>
            <person name="Carlton J.M."/>
            <person name="Smith R.K. Jr."/>
            <person name="Garg J."/>
            <person name="Pearlman R.E."/>
            <person name="Karrer K.M."/>
            <person name="Sun L."/>
            <person name="Manning G."/>
            <person name="Elde N.C."/>
            <person name="Turkewitz A.P."/>
            <person name="Asai D.J."/>
            <person name="Wilkes D.E."/>
            <person name="Wang Y."/>
            <person name="Cai H."/>
            <person name="Collins K."/>
            <person name="Stewart B.A."/>
            <person name="Lee S.R."/>
            <person name="Wilamowska K."/>
            <person name="Weinberg Z."/>
            <person name="Ruzzo W.L."/>
            <person name="Wloga D."/>
            <person name="Gaertig J."/>
            <person name="Frankel J."/>
            <person name="Tsao C.-C."/>
            <person name="Gorovsky M.A."/>
            <person name="Keeling P.J."/>
            <person name="Waller R.F."/>
            <person name="Patron N.J."/>
            <person name="Cherry J.M."/>
            <person name="Stover N.A."/>
            <person name="Krieger C.J."/>
            <person name="del Toro C."/>
            <person name="Ryder H.F."/>
            <person name="Williamson S.C."/>
            <person name="Barbeau R.A."/>
            <person name="Hamilton E.P."/>
            <person name="Orias E."/>
        </authorList>
    </citation>
    <scope>NUCLEOTIDE SEQUENCE [LARGE SCALE GENOMIC DNA]</scope>
    <source>
        <strain evidence="2">SB210</strain>
    </source>
</reference>
<gene>
    <name evidence="1" type="ORF">TTHERM_00703370</name>
</gene>
<keyword evidence="2" id="KW-1185">Reference proteome</keyword>
<dbReference type="KEGG" id="tet:TTHERM_00703370"/>
<dbReference type="EMBL" id="GG662460">
    <property type="protein sequence ID" value="EAR84345.2"/>
    <property type="molecule type" value="Genomic_DNA"/>
</dbReference>
<dbReference type="RefSeq" id="XP_001032008.2">
    <property type="nucleotide sequence ID" value="XM_001032008.2"/>
</dbReference>
<evidence type="ECO:0000313" key="2">
    <source>
        <dbReference type="Proteomes" id="UP000009168"/>
    </source>
</evidence>
<dbReference type="GeneID" id="7823583"/>
<evidence type="ECO:0000313" key="1">
    <source>
        <dbReference type="EMBL" id="EAR84345.2"/>
    </source>
</evidence>
<accession>Q22GI6</accession>
<organism evidence="1 2">
    <name type="scientific">Tetrahymena thermophila (strain SB210)</name>
    <dbReference type="NCBI Taxonomy" id="312017"/>
    <lineage>
        <taxon>Eukaryota</taxon>
        <taxon>Sar</taxon>
        <taxon>Alveolata</taxon>
        <taxon>Ciliophora</taxon>
        <taxon>Intramacronucleata</taxon>
        <taxon>Oligohymenophorea</taxon>
        <taxon>Hymenostomatida</taxon>
        <taxon>Tetrahymenina</taxon>
        <taxon>Tetrahymenidae</taxon>
        <taxon>Tetrahymena</taxon>
    </lineage>
</organism>
<dbReference type="Proteomes" id="UP000009168">
    <property type="component" value="Unassembled WGS sequence"/>
</dbReference>
<dbReference type="AlphaFoldDB" id="Q22GI6"/>
<proteinExistence type="predicted"/>
<protein>
    <submittedName>
        <fullName evidence="1">Uncharacterized protein</fullName>
    </submittedName>
</protein>
<name>Q22GI6_TETTS</name>
<dbReference type="HOGENOM" id="CLU_472920_0_0_1"/>
<sequence length="608" mass="71664">MQQQEIQEDPFYKTINFKNRKTEISYHHLKQEYATIERNYGKLSSLIIDFSFCQIKQTTIDRVMKDLFMIYEIDDDRFQHKFFFLEDLTIKSYQNLFQNLDFISYFFIYKNIKTIKVECDATQAYSFFNATKSSKKVEKITCEEYFQKFYSVYEIDSNSFITQIDLSGVEDQIQHLNIMIESNNLDKHMQLFSKASTLQYLNMTIINLQDFKKDFKQIIKNLQQNAPLLNKLHILLYTDDLIPPIKKDKFQSHLSIEVSYRFPLNCYDYKSLLRKVYKFADQNDSLTINPTVQYNNFTLKLDFSKQTLSQDDLSEFFKFISKCNNKLLSIQISFHKNQEITNRQWVNIINYLGSYEELKTVIINGTNVSVSVVALSVAKLMKCRKNNININGQTLLNNSLSLNLFQLSDYTLDVICLNIFDEKAPRVSCLSITAHQVMGDLQPFSNYLSRSKHLMNQLKIRITSQNDIMNLFYGILNDIYNIKRFVNSISFTQDNGCSFNASSIVTQIKIEQGNNLYSFRSVNNEVLTEQISQLVRPIIMPLESQQILNNEGFDAYAKRFQLFMEFRKVLEIYRYKKSQPSVMLAFYTLIGPELMNNPYQIYTDLYYD</sequence>